<organism evidence="1 2">
    <name type="scientific">Plasmodium brasilianum</name>
    <dbReference type="NCBI Taxonomy" id="5824"/>
    <lineage>
        <taxon>Eukaryota</taxon>
        <taxon>Sar</taxon>
        <taxon>Alveolata</taxon>
        <taxon>Apicomplexa</taxon>
        <taxon>Aconoidasida</taxon>
        <taxon>Haemosporida</taxon>
        <taxon>Plasmodiidae</taxon>
        <taxon>Plasmodium</taxon>
        <taxon>Plasmodium (Plasmodium)</taxon>
    </lineage>
</organism>
<proteinExistence type="predicted"/>
<gene>
    <name evidence="1" type="ORF">MKS88_003939</name>
</gene>
<comment type="caution">
    <text evidence="1">The sequence shown here is derived from an EMBL/GenBank/DDBJ whole genome shotgun (WGS) entry which is preliminary data.</text>
</comment>
<accession>A0ACB9Y705</accession>
<evidence type="ECO:0000313" key="1">
    <source>
        <dbReference type="EMBL" id="KAI4837465.1"/>
    </source>
</evidence>
<sequence>MQKTNNHKDNNNIFHGNMILNNICDIKKKKEKDMLVKMFSDIEFVQEKHIKYLNSYTSISNAEEFIFNETLKMCGVFYFLCSCKILSHKIDKKEEFINFILRCQNIDGGFGNNVNYDSHIVSTHHAILSLLLLNYSFDNFNIYMQSGKANINNGNNNDTCNGTNYRVNETNALDRLVNGASTSKADIYFEPEIKGNNYSNSYRSSNSCNSQATKEKSIRENACNYILTLLNEDGSFKGDKWGEVDTRFVYSAVSCLTILNKLNLVSTEKISSYVLTNYAICENGFSWTSGNEPHAASVFCCVATLFLIQKLYLVNEKKLADWLSLRQTNNGGFNGRAEKLTDTCYAWWIFSSLIILKKYKWVNKNALKNYILLCQDLNNGGISDNPDCLPDICHTFFGLAALSLIDNLNESDKILHLKQMSPVYAIPLQTVKKRKLPHYDIDIF</sequence>
<protein>
    <submittedName>
        <fullName evidence="1">Geranylgeranyl transferase type-2 subunit beta</fullName>
    </submittedName>
</protein>
<dbReference type="Proteomes" id="UP001056978">
    <property type="component" value="Chromosome 11"/>
</dbReference>
<keyword evidence="2" id="KW-1185">Reference proteome</keyword>
<evidence type="ECO:0000313" key="2">
    <source>
        <dbReference type="Proteomes" id="UP001056978"/>
    </source>
</evidence>
<name>A0ACB9Y705_PLABR</name>
<keyword evidence="1" id="KW-0808">Transferase</keyword>
<dbReference type="EMBL" id="CM043779">
    <property type="protein sequence ID" value="KAI4837465.1"/>
    <property type="molecule type" value="Genomic_DNA"/>
</dbReference>
<reference evidence="1" key="1">
    <citation type="submission" date="2022-06" db="EMBL/GenBank/DDBJ databases">
        <title>The First Complete Genome of the Simian Malaria Parasite Plasmodium brasilianum.</title>
        <authorList>
            <person name="Bajic M."/>
            <person name="Ravishankar S."/>
        </authorList>
    </citation>
    <scope>NUCLEOTIDE SEQUENCE</scope>
    <source>
        <strain evidence="1">Bolivian I</strain>
    </source>
</reference>